<feature type="non-terminal residue" evidence="2">
    <location>
        <position position="1"/>
    </location>
</feature>
<gene>
    <name evidence="2" type="ORF">S01H4_63699</name>
</gene>
<dbReference type="EMBL" id="BART01038390">
    <property type="protein sequence ID" value="GAH05493.1"/>
    <property type="molecule type" value="Genomic_DNA"/>
</dbReference>
<name>X1EA12_9ZZZZ</name>
<evidence type="ECO:0000256" key="1">
    <source>
        <dbReference type="SAM" id="MobiDB-lite"/>
    </source>
</evidence>
<reference evidence="2" key="1">
    <citation type="journal article" date="2014" name="Front. Microbiol.">
        <title>High frequency of phylogenetically diverse reductive dehalogenase-homologous genes in deep subseafloor sedimentary metagenomes.</title>
        <authorList>
            <person name="Kawai M."/>
            <person name="Futagami T."/>
            <person name="Toyoda A."/>
            <person name="Takaki Y."/>
            <person name="Nishi S."/>
            <person name="Hori S."/>
            <person name="Arai W."/>
            <person name="Tsubouchi T."/>
            <person name="Morono Y."/>
            <person name="Uchiyama I."/>
            <person name="Ito T."/>
            <person name="Fujiyama A."/>
            <person name="Inagaki F."/>
            <person name="Takami H."/>
        </authorList>
    </citation>
    <scope>NUCLEOTIDE SEQUENCE</scope>
    <source>
        <strain evidence="2">Expedition CK06-06</strain>
    </source>
</reference>
<proteinExistence type="predicted"/>
<feature type="compositionally biased region" description="Basic and acidic residues" evidence="1">
    <location>
        <begin position="122"/>
        <end position="132"/>
    </location>
</feature>
<evidence type="ECO:0000313" key="2">
    <source>
        <dbReference type="EMBL" id="GAH05493.1"/>
    </source>
</evidence>
<dbReference type="AlphaFoldDB" id="X1EA12"/>
<sequence>ANPDDAVVMIKLAECTENIEQPLADVIATYLRLDISRVSVSLDDVTCMATVTVAQNDCDAVPITDTIEQLEHAIMDPFNQIHVHMFYNDDIDDIDDQKKKPKSIPRIDEANNSSPALLLQSQKKEMKKIAKD</sequence>
<organism evidence="2">
    <name type="scientific">marine sediment metagenome</name>
    <dbReference type="NCBI Taxonomy" id="412755"/>
    <lineage>
        <taxon>unclassified sequences</taxon>
        <taxon>metagenomes</taxon>
        <taxon>ecological metagenomes</taxon>
    </lineage>
</organism>
<feature type="region of interest" description="Disordered" evidence="1">
    <location>
        <begin position="94"/>
        <end position="132"/>
    </location>
</feature>
<comment type="caution">
    <text evidence="2">The sequence shown here is derived from an EMBL/GenBank/DDBJ whole genome shotgun (WGS) entry which is preliminary data.</text>
</comment>
<feature type="non-terminal residue" evidence="2">
    <location>
        <position position="132"/>
    </location>
</feature>
<accession>X1EA12</accession>
<feature type="compositionally biased region" description="Polar residues" evidence="1">
    <location>
        <begin position="110"/>
        <end position="121"/>
    </location>
</feature>
<protein>
    <submittedName>
        <fullName evidence="2">Uncharacterized protein</fullName>
    </submittedName>
</protein>